<dbReference type="EMBL" id="AP005292">
    <property type="protein sequence ID" value="BAD31267.1"/>
    <property type="molecule type" value="Genomic_DNA"/>
</dbReference>
<evidence type="ECO:0000256" key="1">
    <source>
        <dbReference type="SAM" id="Phobius"/>
    </source>
</evidence>
<dbReference type="AlphaFoldDB" id="Q8GRR1"/>
<dbReference type="EMBL" id="AP004671">
    <property type="protein sequence ID" value="BAC16469.1"/>
    <property type="molecule type" value="Genomic_DNA"/>
</dbReference>
<gene>
    <name evidence="2" type="primary">P0524G08.106</name>
    <name evidence="3" type="synonym">OJ1340_C08.139</name>
</gene>
<proteinExistence type="predicted"/>
<name>Q8GRR1_ORYSJ</name>
<reference evidence="3" key="2">
    <citation type="submission" date="2002-05" db="EMBL/GenBank/DDBJ databases">
        <title>Oryza sativa nipponbare(GA3) genomic DNA, chromosome 7, BAC clone:OJ1340_C08.</title>
        <authorList>
            <person name="Sasaki T."/>
            <person name="Matsumoto T."/>
            <person name="Katayose Y."/>
        </authorList>
    </citation>
    <scope>NUCLEOTIDE SEQUENCE</scope>
</reference>
<keyword evidence="1" id="KW-1133">Transmembrane helix</keyword>
<evidence type="ECO:0000313" key="2">
    <source>
        <dbReference type="EMBL" id="BAC16469.1"/>
    </source>
</evidence>
<sequence length="62" mass="6824">MHGPAAEAAAGGRSIDGWLWIASLIVLALLAALMYQQPYAPWPVQPCNCKPACVRRQSRMTW</sequence>
<protein>
    <submittedName>
        <fullName evidence="2">Uncharacterized protein</fullName>
    </submittedName>
</protein>
<organism evidence="2 4">
    <name type="scientific">Oryza sativa subsp. japonica</name>
    <name type="common">Rice</name>
    <dbReference type="NCBI Taxonomy" id="39947"/>
    <lineage>
        <taxon>Eukaryota</taxon>
        <taxon>Viridiplantae</taxon>
        <taxon>Streptophyta</taxon>
        <taxon>Embryophyta</taxon>
        <taxon>Tracheophyta</taxon>
        <taxon>Spermatophyta</taxon>
        <taxon>Magnoliopsida</taxon>
        <taxon>Liliopsida</taxon>
        <taxon>Poales</taxon>
        <taxon>Poaceae</taxon>
        <taxon>BOP clade</taxon>
        <taxon>Oryzoideae</taxon>
        <taxon>Oryzeae</taxon>
        <taxon>Oryzinae</taxon>
        <taxon>Oryza</taxon>
        <taxon>Oryza sativa</taxon>
    </lineage>
</organism>
<keyword evidence="1" id="KW-0812">Transmembrane</keyword>
<reference evidence="4" key="4">
    <citation type="journal article" date="2008" name="Nucleic Acids Res.">
        <title>The rice annotation project database (RAP-DB): 2008 update.</title>
        <authorList>
            <consortium name="The rice annotation project (RAP)"/>
        </authorList>
    </citation>
    <scope>GENOME REANNOTATION</scope>
    <source>
        <strain evidence="4">cv. Nipponbare</strain>
    </source>
</reference>
<feature type="transmembrane region" description="Helical" evidence="1">
    <location>
        <begin position="17"/>
        <end position="35"/>
    </location>
</feature>
<accession>Q8GRR1</accession>
<reference evidence="2" key="1">
    <citation type="submission" date="2002-01" db="EMBL/GenBank/DDBJ databases">
        <title>Oryza sativa nipponbare(GA3) genomic DNA, chromosome 7, PAC clone:P0524G08.</title>
        <authorList>
            <person name="Sasaki T."/>
            <person name="Matsumoto T."/>
            <person name="Yamamoto K."/>
        </authorList>
    </citation>
    <scope>NUCLEOTIDE SEQUENCE</scope>
</reference>
<reference evidence="4" key="3">
    <citation type="journal article" date="2005" name="Nature">
        <title>The map-based sequence of the rice genome.</title>
        <authorList>
            <consortium name="International rice genome sequencing project (IRGSP)"/>
            <person name="Matsumoto T."/>
            <person name="Wu J."/>
            <person name="Kanamori H."/>
            <person name="Katayose Y."/>
            <person name="Fujisawa M."/>
            <person name="Namiki N."/>
            <person name="Mizuno H."/>
            <person name="Yamamoto K."/>
            <person name="Antonio B.A."/>
            <person name="Baba T."/>
            <person name="Sakata K."/>
            <person name="Nagamura Y."/>
            <person name="Aoki H."/>
            <person name="Arikawa K."/>
            <person name="Arita K."/>
            <person name="Bito T."/>
            <person name="Chiden Y."/>
            <person name="Fujitsuka N."/>
            <person name="Fukunaka R."/>
            <person name="Hamada M."/>
            <person name="Harada C."/>
            <person name="Hayashi A."/>
            <person name="Hijishita S."/>
            <person name="Honda M."/>
            <person name="Hosokawa S."/>
            <person name="Ichikawa Y."/>
            <person name="Idonuma A."/>
            <person name="Iijima M."/>
            <person name="Ikeda M."/>
            <person name="Ikeno M."/>
            <person name="Ito K."/>
            <person name="Ito S."/>
            <person name="Ito T."/>
            <person name="Ito Y."/>
            <person name="Ito Y."/>
            <person name="Iwabuchi A."/>
            <person name="Kamiya K."/>
            <person name="Karasawa W."/>
            <person name="Kurita K."/>
            <person name="Katagiri S."/>
            <person name="Kikuta A."/>
            <person name="Kobayashi H."/>
            <person name="Kobayashi N."/>
            <person name="Machita K."/>
            <person name="Maehara T."/>
            <person name="Masukawa M."/>
            <person name="Mizubayashi T."/>
            <person name="Mukai Y."/>
            <person name="Nagasaki H."/>
            <person name="Nagata Y."/>
            <person name="Naito S."/>
            <person name="Nakashima M."/>
            <person name="Nakama Y."/>
            <person name="Nakamichi Y."/>
            <person name="Nakamura M."/>
            <person name="Meguro A."/>
            <person name="Negishi M."/>
            <person name="Ohta I."/>
            <person name="Ohta T."/>
            <person name="Okamoto M."/>
            <person name="Ono N."/>
            <person name="Saji S."/>
            <person name="Sakaguchi M."/>
            <person name="Sakai K."/>
            <person name="Shibata M."/>
            <person name="Shimokawa T."/>
            <person name="Song J."/>
            <person name="Takazaki Y."/>
            <person name="Terasawa K."/>
            <person name="Tsugane M."/>
            <person name="Tsuji K."/>
            <person name="Ueda S."/>
            <person name="Waki K."/>
            <person name="Yamagata H."/>
            <person name="Yamamoto M."/>
            <person name="Yamamoto S."/>
            <person name="Yamane H."/>
            <person name="Yoshiki S."/>
            <person name="Yoshihara R."/>
            <person name="Yukawa K."/>
            <person name="Zhong H."/>
            <person name="Yano M."/>
            <person name="Yuan Q."/>
            <person name="Ouyang S."/>
            <person name="Liu J."/>
            <person name="Jones K.M."/>
            <person name="Gansberger K."/>
            <person name="Moffat K."/>
            <person name="Hill J."/>
            <person name="Bera J."/>
            <person name="Fadrosh D."/>
            <person name="Jin S."/>
            <person name="Johri S."/>
            <person name="Kim M."/>
            <person name="Overton L."/>
            <person name="Reardon M."/>
            <person name="Tsitrin T."/>
            <person name="Vuong H."/>
            <person name="Weaver B."/>
            <person name="Ciecko A."/>
            <person name="Tallon L."/>
            <person name="Jackson J."/>
            <person name="Pai G."/>
            <person name="Aken S.V."/>
            <person name="Utterback T."/>
            <person name="Reidmuller S."/>
            <person name="Feldblyum T."/>
            <person name="Hsiao J."/>
            <person name="Zismann V."/>
            <person name="Iobst S."/>
            <person name="de Vazeille A.R."/>
            <person name="Buell C.R."/>
            <person name="Ying K."/>
            <person name="Li Y."/>
            <person name="Lu T."/>
            <person name="Huang Y."/>
            <person name="Zhao Q."/>
            <person name="Feng Q."/>
            <person name="Zhang L."/>
            <person name="Zhu J."/>
            <person name="Weng Q."/>
            <person name="Mu J."/>
            <person name="Lu Y."/>
            <person name="Fan D."/>
            <person name="Liu Y."/>
            <person name="Guan J."/>
            <person name="Zhang Y."/>
            <person name="Yu S."/>
            <person name="Liu X."/>
            <person name="Zhang Y."/>
            <person name="Hong G."/>
            <person name="Han B."/>
            <person name="Choisne N."/>
            <person name="Demange N."/>
            <person name="Orjeda G."/>
            <person name="Samain S."/>
            <person name="Cattolico L."/>
            <person name="Pelletier E."/>
            <person name="Couloux A."/>
            <person name="Segurens B."/>
            <person name="Wincker P."/>
            <person name="D'Hont A."/>
            <person name="Scarpelli C."/>
            <person name="Weissenbach J."/>
            <person name="Salanoubat M."/>
            <person name="Quetier F."/>
            <person name="Yu Y."/>
            <person name="Kim H.R."/>
            <person name="Rambo T."/>
            <person name="Currie J."/>
            <person name="Collura K."/>
            <person name="Luo M."/>
            <person name="Yang T."/>
            <person name="Ammiraju J.S.S."/>
            <person name="Engler F."/>
            <person name="Soderlund C."/>
            <person name="Wing R.A."/>
            <person name="Palmer L.E."/>
            <person name="de la Bastide M."/>
            <person name="Spiegel L."/>
            <person name="Nascimento L."/>
            <person name="Zutavern T."/>
            <person name="O'Shaughnessy A."/>
            <person name="Dike S."/>
            <person name="Dedhia N."/>
            <person name="Preston R."/>
            <person name="Balija V."/>
            <person name="McCombie W.R."/>
            <person name="Chow T."/>
            <person name="Chen H."/>
            <person name="Chung M."/>
            <person name="Chen C."/>
            <person name="Shaw J."/>
            <person name="Wu H."/>
            <person name="Hsiao K."/>
            <person name="Chao Y."/>
            <person name="Chu M."/>
            <person name="Cheng C."/>
            <person name="Hour A."/>
            <person name="Lee P."/>
            <person name="Lin S."/>
            <person name="Lin Y."/>
            <person name="Liou J."/>
            <person name="Liu S."/>
            <person name="Hsing Y."/>
            <person name="Raghuvanshi S."/>
            <person name="Mohanty A."/>
            <person name="Bharti A.K."/>
            <person name="Gaur A."/>
            <person name="Gupta V."/>
            <person name="Kumar D."/>
            <person name="Ravi V."/>
            <person name="Vij S."/>
            <person name="Kapur A."/>
            <person name="Khurana P."/>
            <person name="Khurana P."/>
            <person name="Khurana J.P."/>
            <person name="Tyagi A.K."/>
            <person name="Gaikwad K."/>
            <person name="Singh A."/>
            <person name="Dalal V."/>
            <person name="Srivastava S."/>
            <person name="Dixit A."/>
            <person name="Pal A.K."/>
            <person name="Ghazi I.A."/>
            <person name="Yadav M."/>
            <person name="Pandit A."/>
            <person name="Bhargava A."/>
            <person name="Sureshbabu K."/>
            <person name="Batra K."/>
            <person name="Sharma T.R."/>
            <person name="Mohapatra T."/>
            <person name="Singh N.K."/>
            <person name="Messing J."/>
            <person name="Nelson A.B."/>
            <person name="Fuks G."/>
            <person name="Kavchok S."/>
            <person name="Keizer G."/>
            <person name="Linton E."/>
            <person name="Llaca V."/>
            <person name="Song R."/>
            <person name="Tanyolac B."/>
            <person name="Young S."/>
            <person name="Ho-Il K."/>
            <person name="Hahn J.H."/>
            <person name="Sangsakoo G."/>
            <person name="Vanavichit A."/>
            <person name="de Mattos Luiz.A.T."/>
            <person name="Zimmer P.D."/>
            <person name="Malone G."/>
            <person name="Dellagostin O."/>
            <person name="de Oliveira A.C."/>
            <person name="Bevan M."/>
            <person name="Bancroft I."/>
            <person name="Minx P."/>
            <person name="Cordum H."/>
            <person name="Wilson R."/>
            <person name="Cheng Z."/>
            <person name="Jin W."/>
            <person name="Jiang J."/>
            <person name="Leong S.A."/>
            <person name="Iwama H."/>
            <person name="Gojobori T."/>
            <person name="Itoh T."/>
            <person name="Niimura Y."/>
            <person name="Fujii Y."/>
            <person name="Habara T."/>
            <person name="Sakai H."/>
            <person name="Sato Y."/>
            <person name="Wilson G."/>
            <person name="Kumar K."/>
            <person name="McCouch S."/>
            <person name="Juretic N."/>
            <person name="Hoen D."/>
            <person name="Wright S."/>
            <person name="Bruskiewich R."/>
            <person name="Bureau T."/>
            <person name="Miyao A."/>
            <person name="Hirochika H."/>
            <person name="Nishikawa T."/>
            <person name="Kadowaki K."/>
            <person name="Sugiura M."/>
            <person name="Burr B."/>
            <person name="Sasaki T."/>
        </authorList>
    </citation>
    <scope>NUCLEOTIDE SEQUENCE [LARGE SCALE GENOMIC DNA]</scope>
    <source>
        <strain evidence="4">cv. Nipponbare</strain>
    </source>
</reference>
<evidence type="ECO:0000313" key="4">
    <source>
        <dbReference type="Proteomes" id="UP000000763"/>
    </source>
</evidence>
<keyword evidence="1" id="KW-0472">Membrane</keyword>
<evidence type="ECO:0000313" key="3">
    <source>
        <dbReference type="EMBL" id="BAD31267.1"/>
    </source>
</evidence>
<dbReference type="Proteomes" id="UP000000763">
    <property type="component" value="Chromosome 7"/>
</dbReference>